<dbReference type="AlphaFoldDB" id="A0A438C5P5"/>
<dbReference type="EMBL" id="QGNW01002520">
    <property type="protein sequence ID" value="RVW18572.1"/>
    <property type="molecule type" value="Genomic_DNA"/>
</dbReference>
<sequence length="68" mass="8047">MEFLGDMRIYKESELSGYLKEKSDRGEISKKRIRRVLAEYPKPISPCRQLYLLSQNRYFTHLMSSGSD</sequence>
<dbReference type="Proteomes" id="UP000288805">
    <property type="component" value="Unassembled WGS sequence"/>
</dbReference>
<accession>A0A438C5P5</accession>
<reference evidence="1 2" key="1">
    <citation type="journal article" date="2018" name="PLoS Genet.">
        <title>Population sequencing reveals clonal diversity and ancestral inbreeding in the grapevine cultivar Chardonnay.</title>
        <authorList>
            <person name="Roach M.J."/>
            <person name="Johnson D.L."/>
            <person name="Bohlmann J."/>
            <person name="van Vuuren H.J."/>
            <person name="Jones S.J."/>
            <person name="Pretorius I.S."/>
            <person name="Schmidt S.A."/>
            <person name="Borneman A.R."/>
        </authorList>
    </citation>
    <scope>NUCLEOTIDE SEQUENCE [LARGE SCALE GENOMIC DNA]</scope>
    <source>
        <strain evidence="2">cv. Chardonnay</strain>
        <tissue evidence="1">Leaf</tissue>
    </source>
</reference>
<comment type="caution">
    <text evidence="1">The sequence shown here is derived from an EMBL/GenBank/DDBJ whole genome shotgun (WGS) entry which is preliminary data.</text>
</comment>
<gene>
    <name evidence="1" type="ORF">CK203_107937</name>
</gene>
<protein>
    <submittedName>
        <fullName evidence="1">Uncharacterized protein</fullName>
    </submittedName>
</protein>
<evidence type="ECO:0000313" key="1">
    <source>
        <dbReference type="EMBL" id="RVW18572.1"/>
    </source>
</evidence>
<proteinExistence type="predicted"/>
<organism evidence="1 2">
    <name type="scientific">Vitis vinifera</name>
    <name type="common">Grape</name>
    <dbReference type="NCBI Taxonomy" id="29760"/>
    <lineage>
        <taxon>Eukaryota</taxon>
        <taxon>Viridiplantae</taxon>
        <taxon>Streptophyta</taxon>
        <taxon>Embryophyta</taxon>
        <taxon>Tracheophyta</taxon>
        <taxon>Spermatophyta</taxon>
        <taxon>Magnoliopsida</taxon>
        <taxon>eudicotyledons</taxon>
        <taxon>Gunneridae</taxon>
        <taxon>Pentapetalae</taxon>
        <taxon>rosids</taxon>
        <taxon>Vitales</taxon>
        <taxon>Vitaceae</taxon>
        <taxon>Viteae</taxon>
        <taxon>Vitis</taxon>
    </lineage>
</organism>
<evidence type="ECO:0000313" key="2">
    <source>
        <dbReference type="Proteomes" id="UP000288805"/>
    </source>
</evidence>
<name>A0A438C5P5_VITVI</name>